<keyword evidence="2" id="KW-0831">Ubiquinone biosynthesis</keyword>
<dbReference type="Proteomes" id="UP001222087">
    <property type="component" value="Chromosome"/>
</dbReference>
<dbReference type="SUPFAM" id="SSF64288">
    <property type="entry name" value="Chorismate lyase-like"/>
    <property type="match status" value="1"/>
</dbReference>
<evidence type="ECO:0000313" key="4">
    <source>
        <dbReference type="EMBL" id="WED44127.1"/>
    </source>
</evidence>
<keyword evidence="1" id="KW-0963">Cytoplasm</keyword>
<evidence type="ECO:0000256" key="3">
    <source>
        <dbReference type="ARBA" id="ARBA00023239"/>
    </source>
</evidence>
<dbReference type="PANTHER" id="PTHR38683">
    <property type="entry name" value="CHORISMATE PYRUVATE-LYASE"/>
    <property type="match status" value="1"/>
</dbReference>
<keyword evidence="5" id="KW-1185">Reference proteome</keyword>
<dbReference type="Gene3D" id="3.40.1410.10">
    <property type="entry name" value="Chorismate lyase-like"/>
    <property type="match status" value="1"/>
</dbReference>
<protein>
    <submittedName>
        <fullName evidence="4">Chorismate lyase</fullName>
        <ecNumber evidence="4">4.1.3.40</ecNumber>
    </submittedName>
</protein>
<dbReference type="InterPro" id="IPR028978">
    <property type="entry name" value="Chorismate_lyase_/UTRA_dom_sf"/>
</dbReference>
<dbReference type="GO" id="GO:0008813">
    <property type="term" value="F:chorismate lyase activity"/>
    <property type="evidence" value="ECO:0007669"/>
    <property type="project" value="UniProtKB-EC"/>
</dbReference>
<evidence type="ECO:0000256" key="2">
    <source>
        <dbReference type="ARBA" id="ARBA00022688"/>
    </source>
</evidence>
<dbReference type="Pfam" id="PF04345">
    <property type="entry name" value="Chor_lyase"/>
    <property type="match status" value="1"/>
</dbReference>
<evidence type="ECO:0000256" key="1">
    <source>
        <dbReference type="ARBA" id="ARBA00022490"/>
    </source>
</evidence>
<gene>
    <name evidence="4" type="ORF">PXX05_04900</name>
</gene>
<dbReference type="PANTHER" id="PTHR38683:SF1">
    <property type="entry name" value="CHORISMATE PYRUVATE-LYASE"/>
    <property type="match status" value="1"/>
</dbReference>
<dbReference type="EC" id="4.1.3.40" evidence="4"/>
<keyword evidence="3 4" id="KW-0456">Lyase</keyword>
<proteinExistence type="predicted"/>
<organism evidence="4 5">
    <name type="scientific">Legionella cardiaca</name>
    <dbReference type="NCBI Taxonomy" id="1071983"/>
    <lineage>
        <taxon>Bacteria</taxon>
        <taxon>Pseudomonadati</taxon>
        <taxon>Pseudomonadota</taxon>
        <taxon>Gammaproteobacteria</taxon>
        <taxon>Legionellales</taxon>
        <taxon>Legionellaceae</taxon>
        <taxon>Legionella</taxon>
    </lineage>
</organism>
<sequence length="180" mass="20963">MLNQTIKLGAASSSPPKVLLPWLKHEFSLTDKLKNEVGDASLTILNQQWKNPSWWDKFALGISTSSVMHREIIMSAHGTPCWYARTIIPDSCYQKNFLFFNRLNQESLGVIIFNTPQVKRNLMLQYAINASSLEYYWLPHLPMLTESKDLWSRLSIFSLQENVFFYLVEIFLPDFLRTIN</sequence>
<dbReference type="RefSeq" id="WP_275089944.1">
    <property type="nucleotide sequence ID" value="NZ_CP119078.1"/>
</dbReference>
<reference evidence="4 5" key="1">
    <citation type="submission" date="2023-02" db="EMBL/GenBank/DDBJ databases">
        <title>Genome Sequence of L. cardiaca H63T.</title>
        <authorList>
            <person name="Lopez A.E."/>
            <person name="Cianciotto N.P."/>
        </authorList>
    </citation>
    <scope>NUCLEOTIDE SEQUENCE [LARGE SCALE GENOMIC DNA]</scope>
    <source>
        <strain evidence="4 5">H63</strain>
    </source>
</reference>
<name>A0ABY8AYA0_9GAMM</name>
<dbReference type="InterPro" id="IPR007440">
    <property type="entry name" value="Chorismate--pyruvate_lyase"/>
</dbReference>
<dbReference type="EMBL" id="CP119078">
    <property type="protein sequence ID" value="WED44127.1"/>
    <property type="molecule type" value="Genomic_DNA"/>
</dbReference>
<accession>A0ABY8AYA0</accession>
<evidence type="ECO:0000313" key="5">
    <source>
        <dbReference type="Proteomes" id="UP001222087"/>
    </source>
</evidence>